<dbReference type="Proteomes" id="UP000673975">
    <property type="component" value="Unassembled WGS sequence"/>
</dbReference>
<feature type="compositionally biased region" description="Basic and acidic residues" evidence="1">
    <location>
        <begin position="52"/>
        <end position="67"/>
    </location>
</feature>
<dbReference type="RefSeq" id="WP_210509428.1">
    <property type="nucleotide sequence ID" value="NZ_JAFIDN010000001.1"/>
</dbReference>
<name>A0A8J7S6I4_9BACT</name>
<evidence type="ECO:0000313" key="3">
    <source>
        <dbReference type="Proteomes" id="UP000673975"/>
    </source>
</evidence>
<protein>
    <recommendedName>
        <fullName evidence="4">TonB-dependent receptor</fullName>
    </recommendedName>
</protein>
<feature type="compositionally biased region" description="Acidic residues" evidence="1">
    <location>
        <begin position="39"/>
        <end position="51"/>
    </location>
</feature>
<dbReference type="SUPFAM" id="SSF56935">
    <property type="entry name" value="Porins"/>
    <property type="match status" value="1"/>
</dbReference>
<feature type="compositionally biased region" description="Acidic residues" evidence="1">
    <location>
        <begin position="68"/>
        <end position="79"/>
    </location>
</feature>
<accession>A0A8J7S6I4</accession>
<dbReference type="AlphaFoldDB" id="A0A8J7S6I4"/>
<sequence>MIAVFVISLLSFMLPVSESGQYAENAFFWTAPGDTIPQEPDEPEAPEEPADPPDRDGVPADVDREEPMDPEGIPDEADVREDRRERDRHVYYEPVQPLEMEAPGAFVRVSNDSLSRWEMWSDQGEWLSRQHGVISYQLGGLGRNDGFLIRGHESRHQRVYRDGIPLNERVFGSANRKRLSHYSRLATVNEFNAPTYHRTETSTRRYHVSQPLTLINYEQTAYEYRSTEGYLTQNITPSTNISIAYWGKNESEGYRNSTMGGRNAEVILYHFINDSWLVEGGFIYSGLQMGEPHGYDIVDMFTFPFDRFEVFPNETTAESSMRNSLFKATAYRRGDPGEKATSRISLYHDRYRRFHYDSADSSYIRNHTTGLTARHIEHAGPFELQGDVRSEWTVIDRDRFQTMDIDSWIFSEGMVMAGLPLPRQSRLHTWGRAGWRTDGHTDYEIGSQVTIRLSGNLSARASYSRGEHMPQAGHLYWNRDPVRGDEDIGNEVVERAVAGLHQGNGRWDAGVELHASRFERPILVDQDSVFTQAGSYASAGATTWISFNGDRIEFSLSGTYQNYISDDDRLVNQLLDRSGHRIWGRASFYYKNYVLDSASYIKGGFYLQASPNIYRSAQYYPSMDYWDPNSWHPAAEATEAQALPEFARLDLDLTARVRSVIFLFRLENALDNWLLPGYFETAYHPMPSTRFRFGIRWVLRN</sequence>
<evidence type="ECO:0008006" key="4">
    <source>
        <dbReference type="Google" id="ProtNLM"/>
    </source>
</evidence>
<evidence type="ECO:0000313" key="2">
    <source>
        <dbReference type="EMBL" id="MBP3191183.1"/>
    </source>
</evidence>
<evidence type="ECO:0000256" key="1">
    <source>
        <dbReference type="SAM" id="MobiDB-lite"/>
    </source>
</evidence>
<keyword evidence="3" id="KW-1185">Reference proteome</keyword>
<feature type="region of interest" description="Disordered" evidence="1">
    <location>
        <begin position="31"/>
        <end position="86"/>
    </location>
</feature>
<comment type="caution">
    <text evidence="2">The sequence shown here is derived from an EMBL/GenBank/DDBJ whole genome shotgun (WGS) entry which is preliminary data.</text>
</comment>
<reference evidence="2" key="1">
    <citation type="submission" date="2021-02" db="EMBL/GenBank/DDBJ databases">
        <title>Natronogracilivirga saccharolytica gen. nov. sp. nov. a new anaerobic, haloalkiliphilic carbohydrate-fermenting bacterium from soda lake and proposing of Cyclonatronumiaceae fam. nov. in the phylum Balneolaeota.</title>
        <authorList>
            <person name="Zhilina T.N."/>
            <person name="Sorokin D.Y."/>
            <person name="Zavarzina D.G."/>
            <person name="Toshchakov S.V."/>
            <person name="Kublanov I.V."/>
        </authorList>
    </citation>
    <scope>NUCLEOTIDE SEQUENCE</scope>
    <source>
        <strain evidence="2">Z-1702</strain>
    </source>
</reference>
<gene>
    <name evidence="2" type="ORF">NATSA_00755</name>
</gene>
<organism evidence="2 3">
    <name type="scientific">Natronogracilivirga saccharolytica</name>
    <dbReference type="NCBI Taxonomy" id="2812953"/>
    <lineage>
        <taxon>Bacteria</taxon>
        <taxon>Pseudomonadati</taxon>
        <taxon>Balneolota</taxon>
        <taxon>Balneolia</taxon>
        <taxon>Balneolales</taxon>
        <taxon>Cyclonatronaceae</taxon>
        <taxon>Natronogracilivirga</taxon>
    </lineage>
</organism>
<dbReference type="EMBL" id="JAFIDN010000001">
    <property type="protein sequence ID" value="MBP3191183.1"/>
    <property type="molecule type" value="Genomic_DNA"/>
</dbReference>
<proteinExistence type="predicted"/>